<dbReference type="AlphaFoldDB" id="A0A319D8I2"/>
<proteinExistence type="predicted"/>
<dbReference type="Proteomes" id="UP000247810">
    <property type="component" value="Unassembled WGS sequence"/>
</dbReference>
<organism evidence="2 3">
    <name type="scientific">Aspergillus ellipticus CBS 707.79</name>
    <dbReference type="NCBI Taxonomy" id="1448320"/>
    <lineage>
        <taxon>Eukaryota</taxon>
        <taxon>Fungi</taxon>
        <taxon>Dikarya</taxon>
        <taxon>Ascomycota</taxon>
        <taxon>Pezizomycotina</taxon>
        <taxon>Eurotiomycetes</taxon>
        <taxon>Eurotiomycetidae</taxon>
        <taxon>Eurotiales</taxon>
        <taxon>Aspergillaceae</taxon>
        <taxon>Aspergillus</taxon>
        <taxon>Aspergillus subgen. Circumdati</taxon>
    </lineage>
</organism>
<feature type="non-terminal residue" evidence="2">
    <location>
        <position position="502"/>
    </location>
</feature>
<sequence>PRKFAPQLVETGKRSFRQQGRQRTISHKESIPDTLTQVSKHAKRDGGLSANDFTAVLPESRYSYVNLMQRQEKRRHSFRIPDLPAIPSSCSEASDVSKSSSQPTSPPVPLCEPDLQLEATQEPPESEYSEYVLALAARSAENQLKDQALAAFPNEQVYQPVDHFAIDREEEECSNEKDLSPRTNLPPSYIHRRASSADLHWELDYMRRHKEEAEMSDRAMAGTKGTQLSHTARRLSDRPGQINVAYERWASGYRLSRTRPGKNPPMLGDDLIFPQSLSPETTICEGSNVEHIYTRSKQHHSPGLWYANHCMTDYPNHGGLWMGTCKSDMHHKFEISRSLGKLPGEEVDQGTSLPTTAFIAVCEKQPPASLAKHFRSSQHMELQVSYEKTTDRELDDEFVTQIYNYLSLGYPCVARYYDHELSKVSGISVTELRCDDLQTDAKGYVGVAEGDLKDRMVEKYGCMRWLALRLYIRQWARKQPRVTGGDGDHGAWGVCERKGSWA</sequence>
<evidence type="ECO:0000313" key="3">
    <source>
        <dbReference type="Proteomes" id="UP000247810"/>
    </source>
</evidence>
<accession>A0A319D8I2</accession>
<keyword evidence="3" id="KW-1185">Reference proteome</keyword>
<feature type="compositionally biased region" description="Polar residues" evidence="1">
    <location>
        <begin position="88"/>
        <end position="103"/>
    </location>
</feature>
<dbReference type="VEuPathDB" id="FungiDB:BO71DRAFT_284808"/>
<feature type="region of interest" description="Disordered" evidence="1">
    <location>
        <begin position="1"/>
        <end position="30"/>
    </location>
</feature>
<dbReference type="EMBL" id="KZ825890">
    <property type="protein sequence ID" value="PYH93599.1"/>
    <property type="molecule type" value="Genomic_DNA"/>
</dbReference>
<protein>
    <submittedName>
        <fullName evidence="2">Uncharacterized protein</fullName>
    </submittedName>
</protein>
<feature type="region of interest" description="Disordered" evidence="1">
    <location>
        <begin position="76"/>
        <end position="112"/>
    </location>
</feature>
<gene>
    <name evidence="2" type="ORF">BO71DRAFT_284808</name>
</gene>
<evidence type="ECO:0000313" key="2">
    <source>
        <dbReference type="EMBL" id="PYH93599.1"/>
    </source>
</evidence>
<reference evidence="2 3" key="1">
    <citation type="submission" date="2018-02" db="EMBL/GenBank/DDBJ databases">
        <title>The genomes of Aspergillus section Nigri reveals drivers in fungal speciation.</title>
        <authorList>
            <consortium name="DOE Joint Genome Institute"/>
            <person name="Vesth T.C."/>
            <person name="Nybo J."/>
            <person name="Theobald S."/>
            <person name="Brandl J."/>
            <person name="Frisvad J.C."/>
            <person name="Nielsen K.F."/>
            <person name="Lyhne E.K."/>
            <person name="Kogle M.E."/>
            <person name="Kuo A."/>
            <person name="Riley R."/>
            <person name="Clum A."/>
            <person name="Nolan M."/>
            <person name="Lipzen A."/>
            <person name="Salamov A."/>
            <person name="Henrissat B."/>
            <person name="Wiebenga A."/>
            <person name="De vries R.P."/>
            <person name="Grigoriev I.V."/>
            <person name="Mortensen U.H."/>
            <person name="Andersen M.R."/>
            <person name="Baker S.E."/>
        </authorList>
    </citation>
    <scope>NUCLEOTIDE SEQUENCE [LARGE SCALE GENOMIC DNA]</scope>
    <source>
        <strain evidence="2 3">CBS 707.79</strain>
    </source>
</reference>
<name>A0A319D8I2_9EURO</name>
<dbReference type="OrthoDB" id="4716584at2759"/>
<evidence type="ECO:0000256" key="1">
    <source>
        <dbReference type="SAM" id="MobiDB-lite"/>
    </source>
</evidence>
<feature type="non-terminal residue" evidence="2">
    <location>
        <position position="1"/>
    </location>
</feature>